<dbReference type="NCBIfam" id="TIGR00765">
    <property type="entry name" value="yihY_not_rbn"/>
    <property type="match status" value="1"/>
</dbReference>
<protein>
    <submittedName>
        <fullName evidence="7">Ribonuclease BN</fullName>
    </submittedName>
</protein>
<dbReference type="Proteomes" id="UP000214646">
    <property type="component" value="Unassembled WGS sequence"/>
</dbReference>
<dbReference type="OrthoDB" id="9797028at2"/>
<keyword evidence="4 6" id="KW-1133">Transmembrane helix</keyword>
<sequence>MKLLVIWTVVYEAGEAWLDDRAPRIAAALAFFTALSLAPLLVIALLIAGAVYGSEAARGEVAGKLTGLVGEQAAAAVEEIVANSRGPGTGVLAITISLVTLVIGATGVFVEMQEALNDVWKVRPKPGNPLRTFALARLTSLGMGIGIGFLMLASLILTTATEAVGRYAAESVPGAKVITEVANLAALFAAETLLFAMIFKFLPNAILNWRDVGMGAVLTTILFTVGKYLIGIYLKHTGSLAGFGAAASLMAFLVWIYFSALVLVFGAEVTKVTARLAGRAILPTAGAEAIG</sequence>
<dbReference type="AlphaFoldDB" id="A0A225DKV8"/>
<accession>A0A225DKV8</accession>
<evidence type="ECO:0000256" key="5">
    <source>
        <dbReference type="ARBA" id="ARBA00023136"/>
    </source>
</evidence>
<dbReference type="PANTHER" id="PTHR30213">
    <property type="entry name" value="INNER MEMBRANE PROTEIN YHJD"/>
    <property type="match status" value="1"/>
</dbReference>
<feature type="transmembrane region" description="Helical" evidence="6">
    <location>
        <begin position="240"/>
        <end position="265"/>
    </location>
</feature>
<gene>
    <name evidence="7" type="ORF">FRUB_04198</name>
</gene>
<evidence type="ECO:0000256" key="6">
    <source>
        <dbReference type="SAM" id="Phobius"/>
    </source>
</evidence>
<organism evidence="7 8">
    <name type="scientific">Fimbriiglobus ruber</name>
    <dbReference type="NCBI Taxonomy" id="1908690"/>
    <lineage>
        <taxon>Bacteria</taxon>
        <taxon>Pseudomonadati</taxon>
        <taxon>Planctomycetota</taxon>
        <taxon>Planctomycetia</taxon>
        <taxon>Gemmatales</taxon>
        <taxon>Gemmataceae</taxon>
        <taxon>Fimbriiglobus</taxon>
    </lineage>
</organism>
<feature type="transmembrane region" description="Helical" evidence="6">
    <location>
        <begin position="177"/>
        <end position="202"/>
    </location>
</feature>
<keyword evidence="8" id="KW-1185">Reference proteome</keyword>
<evidence type="ECO:0000256" key="4">
    <source>
        <dbReference type="ARBA" id="ARBA00022989"/>
    </source>
</evidence>
<evidence type="ECO:0000313" key="7">
    <source>
        <dbReference type="EMBL" id="OWK42120.1"/>
    </source>
</evidence>
<evidence type="ECO:0000256" key="3">
    <source>
        <dbReference type="ARBA" id="ARBA00022692"/>
    </source>
</evidence>
<dbReference type="Pfam" id="PF03631">
    <property type="entry name" value="Virul_fac_BrkB"/>
    <property type="match status" value="1"/>
</dbReference>
<dbReference type="GO" id="GO:0005886">
    <property type="term" value="C:plasma membrane"/>
    <property type="evidence" value="ECO:0007669"/>
    <property type="project" value="UniProtKB-SubCell"/>
</dbReference>
<keyword evidence="2" id="KW-1003">Cell membrane</keyword>
<evidence type="ECO:0000256" key="2">
    <source>
        <dbReference type="ARBA" id="ARBA00022475"/>
    </source>
</evidence>
<dbReference type="EMBL" id="NIDE01000005">
    <property type="protein sequence ID" value="OWK42120.1"/>
    <property type="molecule type" value="Genomic_DNA"/>
</dbReference>
<dbReference type="PIRSF" id="PIRSF035875">
    <property type="entry name" value="RNase_BN"/>
    <property type="match status" value="1"/>
</dbReference>
<keyword evidence="5 6" id="KW-0472">Membrane</keyword>
<comment type="subcellular location">
    <subcellularLocation>
        <location evidence="1">Cell membrane</location>
        <topology evidence="1">Multi-pass membrane protein</topology>
    </subcellularLocation>
</comment>
<reference evidence="8" key="1">
    <citation type="submission" date="2017-06" db="EMBL/GenBank/DDBJ databases">
        <title>Genome analysis of Fimbriiglobus ruber SP5, the first member of the order Planctomycetales with confirmed chitinolytic capability.</title>
        <authorList>
            <person name="Ravin N.V."/>
            <person name="Rakitin A.L."/>
            <person name="Ivanova A.A."/>
            <person name="Beletsky A.V."/>
            <person name="Kulichevskaya I.S."/>
            <person name="Mardanov A.V."/>
            <person name="Dedysh S.N."/>
        </authorList>
    </citation>
    <scope>NUCLEOTIDE SEQUENCE [LARGE SCALE GENOMIC DNA]</scope>
    <source>
        <strain evidence="8">SP5</strain>
    </source>
</reference>
<dbReference type="PANTHER" id="PTHR30213:SF1">
    <property type="entry name" value="INNER MEMBRANE PROTEIN YHJD"/>
    <property type="match status" value="1"/>
</dbReference>
<name>A0A225DKV8_9BACT</name>
<dbReference type="InterPro" id="IPR017039">
    <property type="entry name" value="Virul_fac_BrkB"/>
</dbReference>
<evidence type="ECO:0000313" key="8">
    <source>
        <dbReference type="Proteomes" id="UP000214646"/>
    </source>
</evidence>
<feature type="transmembrane region" description="Helical" evidence="6">
    <location>
        <begin position="214"/>
        <end position="234"/>
    </location>
</feature>
<feature type="transmembrane region" description="Helical" evidence="6">
    <location>
        <begin position="133"/>
        <end position="157"/>
    </location>
</feature>
<comment type="caution">
    <text evidence="7">The sequence shown here is derived from an EMBL/GenBank/DDBJ whole genome shotgun (WGS) entry which is preliminary data.</text>
</comment>
<evidence type="ECO:0000256" key="1">
    <source>
        <dbReference type="ARBA" id="ARBA00004651"/>
    </source>
</evidence>
<feature type="transmembrane region" description="Helical" evidence="6">
    <location>
        <begin position="91"/>
        <end position="112"/>
    </location>
</feature>
<proteinExistence type="predicted"/>
<keyword evidence="3 6" id="KW-0812">Transmembrane</keyword>
<feature type="transmembrane region" description="Helical" evidence="6">
    <location>
        <begin position="25"/>
        <end position="52"/>
    </location>
</feature>
<dbReference type="RefSeq" id="WP_088255330.1">
    <property type="nucleotide sequence ID" value="NZ_NIDE01000005.1"/>
</dbReference>